<keyword evidence="7" id="KW-0732">Signal</keyword>
<evidence type="ECO:0000256" key="2">
    <source>
        <dbReference type="ARBA" id="ARBA00023136"/>
    </source>
</evidence>
<dbReference type="InterPro" id="IPR011659">
    <property type="entry name" value="WD40"/>
</dbReference>
<accession>A0A562SUX6</accession>
<dbReference type="Pfam" id="PF07676">
    <property type="entry name" value="PD40"/>
    <property type="match status" value="2"/>
</dbReference>
<dbReference type="AlphaFoldDB" id="A0A562SUX6"/>
<dbReference type="PANTHER" id="PTHR30329">
    <property type="entry name" value="STATOR ELEMENT OF FLAGELLAR MOTOR COMPLEX"/>
    <property type="match status" value="1"/>
</dbReference>
<keyword evidence="10" id="KW-1185">Reference proteome</keyword>
<dbReference type="InterPro" id="IPR006664">
    <property type="entry name" value="OMP_bac"/>
</dbReference>
<keyword evidence="3" id="KW-0998">Cell outer membrane</keyword>
<protein>
    <submittedName>
        <fullName evidence="9">WD40 repeat protein</fullName>
    </submittedName>
</protein>
<evidence type="ECO:0000259" key="8">
    <source>
        <dbReference type="PROSITE" id="PS51123"/>
    </source>
</evidence>
<dbReference type="InterPro" id="IPR011990">
    <property type="entry name" value="TPR-like_helical_dom_sf"/>
</dbReference>
<comment type="caution">
    <text evidence="9">The sequence shown here is derived from an EMBL/GenBank/DDBJ whole genome shotgun (WGS) entry which is preliminary data.</text>
</comment>
<dbReference type="CDD" id="cd07185">
    <property type="entry name" value="OmpA_C-like"/>
    <property type="match status" value="1"/>
</dbReference>
<feature type="region of interest" description="Disordered" evidence="6">
    <location>
        <begin position="557"/>
        <end position="590"/>
    </location>
</feature>
<evidence type="ECO:0000256" key="5">
    <source>
        <dbReference type="PROSITE-ProRule" id="PRU00473"/>
    </source>
</evidence>
<keyword evidence="2 5" id="KW-0472">Membrane</keyword>
<dbReference type="OrthoDB" id="9809364at2"/>
<reference evidence="9 10" key="1">
    <citation type="journal article" date="2013" name="Stand. Genomic Sci.">
        <title>Genomic Encyclopedia of Type Strains, Phase I: The one thousand microbial genomes (KMG-I) project.</title>
        <authorList>
            <person name="Kyrpides N.C."/>
            <person name="Woyke T."/>
            <person name="Eisen J.A."/>
            <person name="Garrity G."/>
            <person name="Lilburn T.G."/>
            <person name="Beck B.J."/>
            <person name="Whitman W.B."/>
            <person name="Hugenholtz P."/>
            <person name="Klenk H.P."/>
        </authorList>
    </citation>
    <scope>NUCLEOTIDE SEQUENCE [LARGE SCALE GENOMIC DNA]</scope>
    <source>
        <strain evidence="9 10">DSM 13484</strain>
    </source>
</reference>
<dbReference type="SUPFAM" id="SSF103088">
    <property type="entry name" value="OmpA-like"/>
    <property type="match status" value="1"/>
</dbReference>
<evidence type="ECO:0000256" key="1">
    <source>
        <dbReference type="ARBA" id="ARBA00004442"/>
    </source>
</evidence>
<dbReference type="InterPro" id="IPR019734">
    <property type="entry name" value="TPR_rpt"/>
</dbReference>
<comment type="subcellular location">
    <subcellularLocation>
        <location evidence="1">Cell outer membrane</location>
    </subcellularLocation>
</comment>
<organism evidence="9 10">
    <name type="scientific">Chitinophaga japonensis</name>
    <name type="common">Flexibacter japonensis</name>
    <dbReference type="NCBI Taxonomy" id="104662"/>
    <lineage>
        <taxon>Bacteria</taxon>
        <taxon>Pseudomonadati</taxon>
        <taxon>Bacteroidota</taxon>
        <taxon>Chitinophagia</taxon>
        <taxon>Chitinophagales</taxon>
        <taxon>Chitinophagaceae</taxon>
        <taxon>Chitinophaga</taxon>
    </lineage>
</organism>
<dbReference type="PRINTS" id="PR01021">
    <property type="entry name" value="OMPADOMAIN"/>
</dbReference>
<feature type="compositionally biased region" description="Basic and acidic residues" evidence="6">
    <location>
        <begin position="581"/>
        <end position="590"/>
    </location>
</feature>
<dbReference type="PANTHER" id="PTHR30329:SF21">
    <property type="entry name" value="LIPOPROTEIN YIAD-RELATED"/>
    <property type="match status" value="1"/>
</dbReference>
<evidence type="ECO:0000256" key="6">
    <source>
        <dbReference type="SAM" id="MobiDB-lite"/>
    </source>
</evidence>
<dbReference type="InterPro" id="IPR036737">
    <property type="entry name" value="OmpA-like_sf"/>
</dbReference>
<dbReference type="Gene3D" id="1.25.40.10">
    <property type="entry name" value="Tetratricopeptide repeat domain"/>
    <property type="match status" value="1"/>
</dbReference>
<dbReference type="Pfam" id="PF00691">
    <property type="entry name" value="OmpA"/>
    <property type="match status" value="1"/>
</dbReference>
<dbReference type="SUPFAM" id="SSF48452">
    <property type="entry name" value="TPR-like"/>
    <property type="match status" value="1"/>
</dbReference>
<keyword evidence="4" id="KW-0802">TPR repeat</keyword>
<feature type="domain" description="OmpA-like" evidence="8">
    <location>
        <begin position="468"/>
        <end position="590"/>
    </location>
</feature>
<evidence type="ECO:0000313" key="9">
    <source>
        <dbReference type="EMBL" id="TWI84506.1"/>
    </source>
</evidence>
<feature type="chain" id="PRO_5021802224" evidence="7">
    <location>
        <begin position="20"/>
        <end position="590"/>
    </location>
</feature>
<dbReference type="EMBL" id="VLLG01000005">
    <property type="protein sequence ID" value="TWI84506.1"/>
    <property type="molecule type" value="Genomic_DNA"/>
</dbReference>
<sequence>MKRILLIAAVALMVVKAQAQFTYNYLRAADQYYRKADYNSAAEYYEKYLASRKTVIRPASYNPYTAQSLSKKPVTVVSSEQQAIYQLAESYRLLHNYEKAAPYYEEALEFDKTQFPLAPFHYATALRALEKYEAAEKAFSYFLGIHETEDEWRAAAQREVRNLRFIQEQLNKKDLHLYTLHKAATGLNATGASYAPVWMNDGTLLFTSTRPDSASSKHHIHLNRVYQAAVGNGGAATVRRVKLPQPKEEHQGVISVTPDGNMMFLTRWKIADGKKVSAIYRSKKIGEAWSEPELLDGQVNAPGYSAQQPFVMPDGRHLLYASDRKGGYGGFDLWYAELDANGIPQSSRNLGSTVNTTSNEQAPYFNAAAGMLVFSSDGGTGMGGYDFFYSKGNIDNWEMPVNFGYPVNSVKDDIYFTSKGTADNILQDVWLASDRSAVCCLELFSLTKTVPVPEVVKVEEPPVVKEEPPVETPTVLENVYYDFNVATLKPESYPALDVLVDMLKEHPGMRIEISAHTDSKGTDAFNQRLSEERAKNCVKYLLSKGVEESRLEYKGYGATRPIAPNEHPDGTDNPEGRQQNRRTEFKVLEQ</sequence>
<dbReference type="Proteomes" id="UP000316778">
    <property type="component" value="Unassembled WGS sequence"/>
</dbReference>
<dbReference type="InterPro" id="IPR006665">
    <property type="entry name" value="OmpA-like"/>
</dbReference>
<gene>
    <name evidence="9" type="ORF">LX66_4876</name>
</gene>
<feature type="signal peptide" evidence="7">
    <location>
        <begin position="1"/>
        <end position="19"/>
    </location>
</feature>
<dbReference type="SUPFAM" id="SSF82171">
    <property type="entry name" value="DPP6 N-terminal domain-like"/>
    <property type="match status" value="1"/>
</dbReference>
<proteinExistence type="predicted"/>
<evidence type="ECO:0000256" key="3">
    <source>
        <dbReference type="ARBA" id="ARBA00023237"/>
    </source>
</evidence>
<feature type="repeat" description="TPR" evidence="4">
    <location>
        <begin position="81"/>
        <end position="114"/>
    </location>
</feature>
<dbReference type="Gene3D" id="3.30.1330.60">
    <property type="entry name" value="OmpA-like domain"/>
    <property type="match status" value="1"/>
</dbReference>
<dbReference type="PROSITE" id="PS50005">
    <property type="entry name" value="TPR"/>
    <property type="match status" value="1"/>
</dbReference>
<name>A0A562SUX6_CHIJA</name>
<dbReference type="GO" id="GO:0009279">
    <property type="term" value="C:cell outer membrane"/>
    <property type="evidence" value="ECO:0007669"/>
    <property type="project" value="UniProtKB-SubCell"/>
</dbReference>
<evidence type="ECO:0000256" key="7">
    <source>
        <dbReference type="SAM" id="SignalP"/>
    </source>
</evidence>
<dbReference type="InterPro" id="IPR050330">
    <property type="entry name" value="Bact_OuterMem_StrucFunc"/>
</dbReference>
<evidence type="ECO:0000313" key="10">
    <source>
        <dbReference type="Proteomes" id="UP000316778"/>
    </source>
</evidence>
<dbReference type="PROSITE" id="PS51123">
    <property type="entry name" value="OMPA_2"/>
    <property type="match status" value="1"/>
</dbReference>
<evidence type="ECO:0000256" key="4">
    <source>
        <dbReference type="PROSITE-ProRule" id="PRU00339"/>
    </source>
</evidence>
<dbReference type="RefSeq" id="WP_145718215.1">
    <property type="nucleotide sequence ID" value="NZ_BAAAFY010000002.1"/>
</dbReference>